<dbReference type="GO" id="GO:0004376">
    <property type="term" value="F:GPI mannosyltransferase activity"/>
    <property type="evidence" value="ECO:0007669"/>
    <property type="project" value="InterPro"/>
</dbReference>
<dbReference type="RefSeq" id="WP_075071916.1">
    <property type="nucleotide sequence ID" value="NZ_DF967972.1"/>
</dbReference>
<evidence type="ECO:0000256" key="1">
    <source>
        <dbReference type="ARBA" id="ARBA00004477"/>
    </source>
</evidence>
<reference evidence="11" key="1">
    <citation type="submission" date="2015-07" db="EMBL/GenBank/DDBJ databases">
        <title>Draft Genome Sequences of Anaerolinea thermolimosa IMO-1, Bellilinea caldifistulae GOMI-1, Leptolinea tardivitalis YMTK-2, Levilinea saccharolytica KIBI-1,Longilinea arvoryzae KOME-1, Previously Described as Members of the Anaerolineaceae (Chloroflexi).</title>
        <authorList>
            <person name="Sekiguchi Y."/>
            <person name="Ohashi A."/>
            <person name="Matsuura N."/>
            <person name="Tourlousse M.D."/>
        </authorList>
    </citation>
    <scope>NUCLEOTIDE SEQUENCE [LARGE SCALE GENOMIC DNA]</scope>
    <source>
        <strain evidence="11">KOME-1</strain>
    </source>
</reference>
<dbReference type="GO" id="GO:0016020">
    <property type="term" value="C:membrane"/>
    <property type="evidence" value="ECO:0007669"/>
    <property type="project" value="GOC"/>
</dbReference>
<feature type="transmembrane region" description="Helical" evidence="10">
    <location>
        <begin position="344"/>
        <end position="361"/>
    </location>
</feature>
<dbReference type="PANTHER" id="PTHR12468:SF2">
    <property type="entry name" value="GPI MANNOSYLTRANSFERASE 2"/>
    <property type="match status" value="1"/>
</dbReference>
<accession>A0A0S7BER5</accession>
<keyword evidence="5" id="KW-0808">Transferase</keyword>
<sequence length="413" mass="47046">MIRTFGNNLLVFIKKWIRKIDWRCVAAVLIAFGVTRLMVLVITYFSMAQLSVPSAEKFWRYNPRNLIADGLLRWDTGWYLGIARFGYDLKSTAFFPLYPLLIRLASLVTGNIWTSGLWISNGAFLIALFYFYALARQEFDSETAGRAVFYLAAAPAAFFFSTVYSESIFVLFVVACFYYARNGKWIPAALAGALASATRLPGILVTVFIFFEALWQQDIRFIPKPWRLRAQAALLLMDLKQLPKARKGILACLFSTSGLIAYMVFLYQKFGTPFAFLHAETDWNRKINLDWFIQLVQNIIAMHKPSGNILSGQVGSIYYLMDTFALVILIPLVVIVFLKFRPSFGWYTFLALLMPLVSSNPVSMRRFALGLIPCTLLLAVWGKRPWVDRLILGISLPLQAYLLVLFSHWLFAG</sequence>
<feature type="transmembrane region" description="Helical" evidence="10">
    <location>
        <begin position="186"/>
        <end position="211"/>
    </location>
</feature>
<keyword evidence="3" id="KW-0337">GPI-anchor biosynthesis</keyword>
<dbReference type="GO" id="GO:0031501">
    <property type="term" value="C:mannosyltransferase complex"/>
    <property type="evidence" value="ECO:0007669"/>
    <property type="project" value="TreeGrafter"/>
</dbReference>
<evidence type="ECO:0000256" key="8">
    <source>
        <dbReference type="ARBA" id="ARBA00022989"/>
    </source>
</evidence>
<gene>
    <name evidence="11" type="ORF">LARV_00233</name>
</gene>
<evidence type="ECO:0000256" key="3">
    <source>
        <dbReference type="ARBA" id="ARBA00022502"/>
    </source>
</evidence>
<keyword evidence="9 10" id="KW-0472">Membrane</keyword>
<dbReference type="GO" id="GO:0006506">
    <property type="term" value="P:GPI anchor biosynthetic process"/>
    <property type="evidence" value="ECO:0007669"/>
    <property type="project" value="UniProtKB-UniPathway"/>
</dbReference>
<keyword evidence="12" id="KW-1185">Reference proteome</keyword>
<organism evidence="11">
    <name type="scientific">Longilinea arvoryzae</name>
    <dbReference type="NCBI Taxonomy" id="360412"/>
    <lineage>
        <taxon>Bacteria</taxon>
        <taxon>Bacillati</taxon>
        <taxon>Chloroflexota</taxon>
        <taxon>Anaerolineae</taxon>
        <taxon>Anaerolineales</taxon>
        <taxon>Anaerolineaceae</taxon>
        <taxon>Longilinea</taxon>
    </lineage>
</organism>
<evidence type="ECO:0000256" key="6">
    <source>
        <dbReference type="ARBA" id="ARBA00022692"/>
    </source>
</evidence>
<keyword evidence="6 10" id="KW-0812">Transmembrane</keyword>
<dbReference type="InterPro" id="IPR007315">
    <property type="entry name" value="PIG-V/Gpi18"/>
</dbReference>
<feature type="transmembrane region" description="Helical" evidence="10">
    <location>
        <begin position="317"/>
        <end position="337"/>
    </location>
</feature>
<evidence type="ECO:0000256" key="10">
    <source>
        <dbReference type="SAM" id="Phobius"/>
    </source>
</evidence>
<evidence type="ECO:0000256" key="5">
    <source>
        <dbReference type="ARBA" id="ARBA00022679"/>
    </source>
</evidence>
<name>A0A0S7BER5_9CHLR</name>
<protein>
    <submittedName>
        <fullName evidence="11">Predicted integral membrane protein</fullName>
    </submittedName>
</protein>
<comment type="subcellular location">
    <subcellularLocation>
        <location evidence="1">Endoplasmic reticulum membrane</location>
        <topology evidence="1">Multi-pass membrane protein</topology>
    </subcellularLocation>
</comment>
<feature type="transmembrane region" description="Helical" evidence="10">
    <location>
        <begin position="147"/>
        <end position="180"/>
    </location>
</feature>
<feature type="transmembrane region" description="Helical" evidence="10">
    <location>
        <begin position="116"/>
        <end position="135"/>
    </location>
</feature>
<keyword evidence="4" id="KW-0328">Glycosyltransferase</keyword>
<keyword evidence="7" id="KW-0256">Endoplasmic reticulum</keyword>
<dbReference type="EMBL" id="DF967972">
    <property type="protein sequence ID" value="GAP12498.1"/>
    <property type="molecule type" value="Genomic_DNA"/>
</dbReference>
<dbReference type="PANTHER" id="PTHR12468">
    <property type="entry name" value="GPI MANNOSYLTRANSFERASE 2"/>
    <property type="match status" value="1"/>
</dbReference>
<feature type="transmembrane region" description="Helical" evidence="10">
    <location>
        <begin position="367"/>
        <end position="383"/>
    </location>
</feature>
<evidence type="ECO:0000256" key="9">
    <source>
        <dbReference type="ARBA" id="ARBA00023136"/>
    </source>
</evidence>
<dbReference type="AlphaFoldDB" id="A0A0S7BER5"/>
<feature type="transmembrane region" description="Helical" evidence="10">
    <location>
        <begin position="20"/>
        <end position="45"/>
    </location>
</feature>
<keyword evidence="8 10" id="KW-1133">Transmembrane helix</keyword>
<proteinExistence type="predicted"/>
<feature type="transmembrane region" description="Helical" evidence="10">
    <location>
        <begin position="248"/>
        <end position="267"/>
    </location>
</feature>
<evidence type="ECO:0000256" key="4">
    <source>
        <dbReference type="ARBA" id="ARBA00022676"/>
    </source>
</evidence>
<evidence type="ECO:0000256" key="7">
    <source>
        <dbReference type="ARBA" id="ARBA00022824"/>
    </source>
</evidence>
<evidence type="ECO:0000313" key="11">
    <source>
        <dbReference type="EMBL" id="GAP12498.1"/>
    </source>
</evidence>
<dbReference type="UniPathway" id="UPA00196"/>
<dbReference type="STRING" id="360412.LARV_00233"/>
<dbReference type="Proteomes" id="UP000055060">
    <property type="component" value="Unassembled WGS sequence"/>
</dbReference>
<evidence type="ECO:0000256" key="2">
    <source>
        <dbReference type="ARBA" id="ARBA00004687"/>
    </source>
</evidence>
<comment type="pathway">
    <text evidence="2">Glycolipid biosynthesis; glycosylphosphatidylinositol-anchor biosynthesis.</text>
</comment>
<dbReference type="Pfam" id="PF04188">
    <property type="entry name" value="Mannosyl_trans2"/>
    <property type="match status" value="1"/>
</dbReference>
<dbReference type="GO" id="GO:0000009">
    <property type="term" value="F:alpha-1,6-mannosyltransferase activity"/>
    <property type="evidence" value="ECO:0007669"/>
    <property type="project" value="InterPro"/>
</dbReference>
<evidence type="ECO:0000313" key="12">
    <source>
        <dbReference type="Proteomes" id="UP000055060"/>
    </source>
</evidence>
<feature type="transmembrane region" description="Helical" evidence="10">
    <location>
        <begin position="390"/>
        <end position="411"/>
    </location>
</feature>